<dbReference type="AlphaFoldDB" id="A0A0E1VPI4"/>
<proteinExistence type="predicted"/>
<dbReference type="Proteomes" id="UP000001812">
    <property type="component" value="Chromosome II"/>
</dbReference>
<dbReference type="HOGENOM" id="CLU_2551774_0_0_4"/>
<gene>
    <name evidence="2" type="ORF">BURPS1710A_A1498</name>
</gene>
<reference evidence="2" key="1">
    <citation type="submission" date="2009-05" db="EMBL/GenBank/DDBJ databases">
        <authorList>
            <person name="Harkins D.M."/>
            <person name="DeShazer D."/>
            <person name="Woods D.E."/>
            <person name="Brinkac L.M."/>
            <person name="Brown K.A."/>
            <person name="Hung G.C."/>
            <person name="Tuanyok A."/>
            <person name="Zhang B."/>
            <person name="Nierman W.C."/>
        </authorList>
    </citation>
    <scope>NUCLEOTIDE SEQUENCE [LARGE SCALE GENOMIC DNA]</scope>
    <source>
        <strain evidence="2">1710a</strain>
    </source>
</reference>
<accession>A0A0E1VPI4</accession>
<organism evidence="2">
    <name type="scientific">Burkholderia pseudomallei 1710a</name>
    <dbReference type="NCBI Taxonomy" id="320371"/>
    <lineage>
        <taxon>Bacteria</taxon>
        <taxon>Pseudomonadati</taxon>
        <taxon>Pseudomonadota</taxon>
        <taxon>Betaproteobacteria</taxon>
        <taxon>Burkholderiales</taxon>
        <taxon>Burkholderiaceae</taxon>
        <taxon>Burkholderia</taxon>
        <taxon>pseudomallei group</taxon>
    </lineage>
</organism>
<dbReference type="RefSeq" id="WP_004528929.1">
    <property type="nucleotide sequence ID" value="NZ_CM000833.1"/>
</dbReference>
<evidence type="ECO:0000313" key="2">
    <source>
        <dbReference type="EMBL" id="EET02713.1"/>
    </source>
</evidence>
<sequence length="82" mass="9312">MRALKFSHPEYWADSAPASLDSLNSYLTRFFRHSFSSVTGTVFRHSSFVRDFRDFPARPARRPSSGSSFGHAPNSRIGFGHF</sequence>
<name>A0A0E1VPI4_BURPE</name>
<dbReference type="EMBL" id="CM000833">
    <property type="protein sequence ID" value="EET02713.1"/>
    <property type="molecule type" value="Genomic_DNA"/>
</dbReference>
<evidence type="ECO:0000256" key="1">
    <source>
        <dbReference type="SAM" id="MobiDB-lite"/>
    </source>
</evidence>
<protein>
    <submittedName>
        <fullName evidence="2">Uncharacterized protein</fullName>
    </submittedName>
</protein>
<feature type="region of interest" description="Disordered" evidence="1">
    <location>
        <begin position="56"/>
        <end position="82"/>
    </location>
</feature>